<evidence type="ECO:0000313" key="2">
    <source>
        <dbReference type="Proteomes" id="UP000245207"/>
    </source>
</evidence>
<dbReference type="AlphaFoldDB" id="A0A2U1KFE0"/>
<organism evidence="1 2">
    <name type="scientific">Artemisia annua</name>
    <name type="common">Sweet wormwood</name>
    <dbReference type="NCBI Taxonomy" id="35608"/>
    <lineage>
        <taxon>Eukaryota</taxon>
        <taxon>Viridiplantae</taxon>
        <taxon>Streptophyta</taxon>
        <taxon>Embryophyta</taxon>
        <taxon>Tracheophyta</taxon>
        <taxon>Spermatophyta</taxon>
        <taxon>Magnoliopsida</taxon>
        <taxon>eudicotyledons</taxon>
        <taxon>Gunneridae</taxon>
        <taxon>Pentapetalae</taxon>
        <taxon>asterids</taxon>
        <taxon>campanulids</taxon>
        <taxon>Asterales</taxon>
        <taxon>Asteraceae</taxon>
        <taxon>Asteroideae</taxon>
        <taxon>Anthemideae</taxon>
        <taxon>Artemisiinae</taxon>
        <taxon>Artemisia</taxon>
    </lineage>
</organism>
<reference evidence="1 2" key="1">
    <citation type="journal article" date="2018" name="Mol. Plant">
        <title>The genome of Artemisia annua provides insight into the evolution of Asteraceae family and artemisinin biosynthesis.</title>
        <authorList>
            <person name="Shen Q."/>
            <person name="Zhang L."/>
            <person name="Liao Z."/>
            <person name="Wang S."/>
            <person name="Yan T."/>
            <person name="Shi P."/>
            <person name="Liu M."/>
            <person name="Fu X."/>
            <person name="Pan Q."/>
            <person name="Wang Y."/>
            <person name="Lv Z."/>
            <person name="Lu X."/>
            <person name="Zhang F."/>
            <person name="Jiang W."/>
            <person name="Ma Y."/>
            <person name="Chen M."/>
            <person name="Hao X."/>
            <person name="Li L."/>
            <person name="Tang Y."/>
            <person name="Lv G."/>
            <person name="Zhou Y."/>
            <person name="Sun X."/>
            <person name="Brodelius P.E."/>
            <person name="Rose J.K.C."/>
            <person name="Tang K."/>
        </authorList>
    </citation>
    <scope>NUCLEOTIDE SEQUENCE [LARGE SCALE GENOMIC DNA]</scope>
    <source>
        <strain evidence="2">cv. Huhao1</strain>
        <tissue evidence="1">Leaf</tissue>
    </source>
</reference>
<accession>A0A2U1KFE0</accession>
<evidence type="ECO:0000313" key="1">
    <source>
        <dbReference type="EMBL" id="PWA35323.1"/>
    </source>
</evidence>
<proteinExistence type="predicted"/>
<keyword evidence="2" id="KW-1185">Reference proteome</keyword>
<gene>
    <name evidence="1" type="ORF">CTI12_AA610550</name>
</gene>
<comment type="caution">
    <text evidence="1">The sequence shown here is derived from an EMBL/GenBank/DDBJ whole genome shotgun (WGS) entry which is preliminary data.</text>
</comment>
<dbReference type="Proteomes" id="UP000245207">
    <property type="component" value="Unassembled WGS sequence"/>
</dbReference>
<dbReference type="OrthoDB" id="10356002at2759"/>
<sequence length="76" mass="8904">MMLMRQTFVEGEVVLEDDNEGTEHIEKGKVYRIHDPNMDRKELKPVLGERYVDPAQLKFAICLLWGGKWISTELQK</sequence>
<protein>
    <submittedName>
        <fullName evidence="1">Uncharacterized protein</fullName>
    </submittedName>
</protein>
<name>A0A2U1KFE0_ARTAN</name>
<dbReference type="EMBL" id="PKPP01020232">
    <property type="protein sequence ID" value="PWA35323.1"/>
    <property type="molecule type" value="Genomic_DNA"/>
</dbReference>